<feature type="compositionally biased region" description="Basic and acidic residues" evidence="1">
    <location>
        <begin position="1478"/>
        <end position="1489"/>
    </location>
</feature>
<name>A0AAY4DPE6_9TELE</name>
<feature type="compositionally biased region" description="Low complexity" evidence="1">
    <location>
        <begin position="906"/>
        <end position="929"/>
    </location>
</feature>
<feature type="compositionally biased region" description="Polar residues" evidence="1">
    <location>
        <begin position="522"/>
        <end position="537"/>
    </location>
</feature>
<dbReference type="Pfam" id="PF15273">
    <property type="entry name" value="NHS"/>
    <property type="match status" value="2"/>
</dbReference>
<feature type="region of interest" description="Disordered" evidence="1">
    <location>
        <begin position="729"/>
        <end position="751"/>
    </location>
</feature>
<evidence type="ECO:0008006" key="4">
    <source>
        <dbReference type="Google" id="ProtNLM"/>
    </source>
</evidence>
<evidence type="ECO:0000313" key="2">
    <source>
        <dbReference type="Ensembl" id="ENSDCDP00010047278.1"/>
    </source>
</evidence>
<keyword evidence="3" id="KW-1185">Reference proteome</keyword>
<dbReference type="Ensembl" id="ENSDCDT00010057500.1">
    <property type="protein sequence ID" value="ENSDCDP00010047278.1"/>
    <property type="gene ID" value="ENSDCDG00010028645.1"/>
</dbReference>
<feature type="compositionally biased region" description="Low complexity" evidence="1">
    <location>
        <begin position="1444"/>
        <end position="1453"/>
    </location>
</feature>
<feature type="region of interest" description="Disordered" evidence="1">
    <location>
        <begin position="1326"/>
        <end position="1357"/>
    </location>
</feature>
<feature type="region of interest" description="Disordered" evidence="1">
    <location>
        <begin position="962"/>
        <end position="983"/>
    </location>
</feature>
<reference evidence="2" key="3">
    <citation type="submission" date="2025-09" db="UniProtKB">
        <authorList>
            <consortium name="Ensembl"/>
        </authorList>
    </citation>
    <scope>IDENTIFICATION</scope>
</reference>
<feature type="compositionally biased region" description="Basic and acidic residues" evidence="1">
    <location>
        <begin position="1326"/>
        <end position="1336"/>
    </location>
</feature>
<feature type="compositionally biased region" description="Low complexity" evidence="1">
    <location>
        <begin position="486"/>
        <end position="502"/>
    </location>
</feature>
<dbReference type="Proteomes" id="UP000694580">
    <property type="component" value="Chromosome 1"/>
</dbReference>
<dbReference type="RefSeq" id="XP_028833207.1">
    <property type="nucleotide sequence ID" value="XM_028977374.1"/>
</dbReference>
<feature type="region of interest" description="Disordered" evidence="1">
    <location>
        <begin position="1279"/>
        <end position="1310"/>
    </location>
</feature>
<dbReference type="PANTHER" id="PTHR23039:SF3">
    <property type="entry name" value="NHS-LIKE PROTEIN 1"/>
    <property type="match status" value="1"/>
</dbReference>
<dbReference type="GeneID" id="114788631"/>
<dbReference type="RefSeq" id="XP_028833216.1">
    <property type="nucleotide sequence ID" value="XM_028977383.1"/>
</dbReference>
<feature type="region of interest" description="Disordered" evidence="1">
    <location>
        <begin position="843"/>
        <end position="949"/>
    </location>
</feature>
<feature type="compositionally biased region" description="Low complexity" evidence="1">
    <location>
        <begin position="967"/>
        <end position="978"/>
    </location>
</feature>
<sequence length="1613" mass="176099">MIAYVDCLPKESKGKCWNRTYYEDEDELLPLFSRKPSGLQPKTEGSLRRRLLTSKIHQQQDALWTPRPLAGPWAKNSLLLPSGHQNSSFIHLCQDHKAVSSLDDESKWTVHYTAPWHQQENVFLPGSRPDCVEDLHRQAKVNLKRVLRECDKLEKDGSHSSQYYHQDPGFSHSSLSDSSLLHHQDNEKKRSSVLDCLNKSCFALCCHLKSWRKKSSVSSPEEELLVYSMRPRTPVIEESCDSNGYTSWTKSLPLPTPEEKMRQQAQSVVSNIIPINVTGENFDRQASFRRSLINTDTVIRRTKKVRRRKTITGVPDNIQRELASKAESRAHSMCITGQFSTLGRTGSINSTLHFSETRDSGCQTEEIKIVPSMRRIRAQRGQGIAAQMAQISTSSSGSLSAVSDCNGFAFTPQLSRIDQDFHSLPRTSARVSAQPESKYGSLSYRMNNGSSTPLRHQVGFSTGTNSILSPNFRVIQSEEQIASSSASRSLSDSLHSTSDFDSVPSENGAPSLQSVPPYPASKQPSSKGSSRMQSSASLREVHTETGSQCSTPSGLICSSPTYARRESSFSESSTQSCNTLTSEQWGYDNNCCSDKPQIISSCSSPVNHAYGSLEHSPTKTDSSSLYSVDNEGYYTSMRLDSGLKSHSHNCISKSANASHGTYGCDHESHGDRSSLGSNMSLSRNFSLRKAKKPPLPPQRTDSLRRKPVRKSHLSESVLNERLITSLQQSLQMNTRSQRASFSPQSPSSDFEDPWVLRPRSHSAIGVASSQVSDPAAMCSVVPSNSDSSSQHSDCNESWDFCTDYQGQRSEKGLSCVTRSASEGGVSGVMIGGTVQKGTRMCLPLDKANPMKDPTSPEKIHRLTSPSSGYSSQSNTPTTGTPFPLFIRAKSPGVAKPKPKVPERKSSLVSSKSVSSSSSTSISSNTSDTTRNPQLPPAPPLPGSASPLSPHVISESAQTFTTSIHGFTSSPPLTLPSSSPEKEQTFPLSLAFVDSQEITDTLSSPEFPSPPPEREIILDCILPDTFQPQPNLPSLLPPPPLPVMNLLSEPVTQVCPRSVDRLAVEILTDPCAGQQEEAVNSPHPLITTGLLEMVRLHSLESKDEGVPVEEQQQDYDLQISRNPETFKDPEICQSFMMMPPLSCLIENAMQEPPSVMEASHSNDPVTIECGELEDMCEESPNNVCPDIISQQPEPESMSSVPPIDVQTCPVDLIPRTLIMPLSPDPPVPSRKPRLSLIIPPLPAIPNFEVEYPQVLNMNGSVILSPEGGLGLFEAVNGQCFTMPPDEDDSDSGSSTPMAQRRHSLSSELSSDSFQGLRLQDLTIQEHDLGLSDDRSTSDGDDEADSTTSGSTSSKEEEFGVVLESLTEDSLLTASRDVEVQDEMVTPARPRTTEDLFAVIHRSKRKILGRGDCDEERGQNLLFPSSPVTPTGSCPALSPGSRAAGSIQRSLRRSTTSSDSFKALLLRKGTRSESSFRMSAAERLRNTDPRLQRSQSDSSPSPLPSPQEDEGSSSISPLAHGCRAAEEWPVPRLSPALCPAAGRHGRSRTPPSAASSRYNTCSRIPSSPMTAICEKEGELTETLDCGSDSEPLERLHRPVTLDMNCSTPLCIESST</sequence>
<reference evidence="2" key="2">
    <citation type="submission" date="2025-08" db="UniProtKB">
        <authorList>
            <consortium name="Ensembl"/>
        </authorList>
    </citation>
    <scope>IDENTIFICATION</scope>
</reference>
<evidence type="ECO:0000256" key="1">
    <source>
        <dbReference type="SAM" id="MobiDB-lite"/>
    </source>
</evidence>
<feature type="region of interest" description="Disordered" evidence="1">
    <location>
        <begin position="1538"/>
        <end position="1559"/>
    </location>
</feature>
<accession>A0AAY4DPE6</accession>
<feature type="compositionally biased region" description="Polar residues" evidence="1">
    <location>
        <begin position="544"/>
        <end position="553"/>
    </location>
</feature>
<feature type="compositionally biased region" description="Low complexity" evidence="1">
    <location>
        <begin position="1546"/>
        <end position="1555"/>
    </location>
</feature>
<gene>
    <name evidence="2" type="primary">nhsl1a</name>
</gene>
<feature type="compositionally biased region" description="Polar residues" evidence="1">
    <location>
        <begin position="504"/>
        <end position="514"/>
    </location>
</feature>
<reference evidence="2 3" key="1">
    <citation type="submission" date="2020-06" db="EMBL/GenBank/DDBJ databases">
        <authorList>
            <consortium name="Wellcome Sanger Institute Data Sharing"/>
        </authorList>
    </citation>
    <scope>NUCLEOTIDE SEQUENCE [LARGE SCALE GENOMIC DNA]</scope>
</reference>
<protein>
    <recommendedName>
        <fullName evidence="4">NHS-like protein 1</fullName>
    </recommendedName>
</protein>
<organism evidence="2 3">
    <name type="scientific">Denticeps clupeoides</name>
    <name type="common">denticle herring</name>
    <dbReference type="NCBI Taxonomy" id="299321"/>
    <lineage>
        <taxon>Eukaryota</taxon>
        <taxon>Metazoa</taxon>
        <taxon>Chordata</taxon>
        <taxon>Craniata</taxon>
        <taxon>Vertebrata</taxon>
        <taxon>Euteleostomi</taxon>
        <taxon>Actinopterygii</taxon>
        <taxon>Neopterygii</taxon>
        <taxon>Teleostei</taxon>
        <taxon>Clupei</taxon>
        <taxon>Clupeiformes</taxon>
        <taxon>Denticipitoidei</taxon>
        <taxon>Denticipitidae</taxon>
        <taxon>Denticeps</taxon>
    </lineage>
</organism>
<feature type="region of interest" description="Disordered" evidence="1">
    <location>
        <begin position="685"/>
        <end position="715"/>
    </location>
</feature>
<feature type="compositionally biased region" description="Polar residues" evidence="1">
    <location>
        <begin position="863"/>
        <end position="880"/>
    </location>
</feature>
<proteinExistence type="predicted"/>
<feature type="region of interest" description="Disordered" evidence="1">
    <location>
        <begin position="1414"/>
        <end position="1453"/>
    </location>
</feature>
<dbReference type="InterPro" id="IPR024845">
    <property type="entry name" value="NHS-like"/>
</dbReference>
<feature type="compositionally biased region" description="Polar residues" evidence="1">
    <location>
        <begin position="729"/>
        <end position="748"/>
    </location>
</feature>
<evidence type="ECO:0000313" key="3">
    <source>
        <dbReference type="Proteomes" id="UP000694580"/>
    </source>
</evidence>
<dbReference type="PANTHER" id="PTHR23039">
    <property type="entry name" value="NANCE-HORAN SYNDROME PROTEIN"/>
    <property type="match status" value="1"/>
</dbReference>
<feature type="region of interest" description="Disordered" evidence="1">
    <location>
        <begin position="1470"/>
        <end position="1515"/>
    </location>
</feature>
<dbReference type="GO" id="GO:0030154">
    <property type="term" value="P:cell differentiation"/>
    <property type="evidence" value="ECO:0007669"/>
    <property type="project" value="TreeGrafter"/>
</dbReference>
<dbReference type="GeneTree" id="ENSGT00950000182963"/>
<feature type="compositionally biased region" description="Polar residues" evidence="1">
    <location>
        <begin position="1420"/>
        <end position="1430"/>
    </location>
</feature>
<feature type="region of interest" description="Disordered" evidence="1">
    <location>
        <begin position="486"/>
        <end position="553"/>
    </location>
</feature>